<dbReference type="Proteomes" id="UP000046680">
    <property type="component" value="Unassembled WGS sequence"/>
</dbReference>
<evidence type="ECO:0000313" key="2">
    <source>
        <dbReference type="Proteomes" id="UP000046680"/>
    </source>
</evidence>
<gene>
    <name evidence="1" type="ORF">ERS007657_02619</name>
</gene>
<accession>A0A654U3B7</accession>
<reference evidence="1 2" key="1">
    <citation type="submission" date="2015-03" db="EMBL/GenBank/DDBJ databases">
        <authorList>
            <consortium name="Pathogen Informatics"/>
        </authorList>
    </citation>
    <scope>NUCLEOTIDE SEQUENCE [LARGE SCALE GENOMIC DNA]</scope>
    <source>
        <strain evidence="1 2">C09601061</strain>
    </source>
</reference>
<name>A0A654U3B7_MYCTX</name>
<proteinExistence type="predicted"/>
<dbReference type="AlphaFoldDB" id="A0A654U3B7"/>
<organism evidence="1 2">
    <name type="scientific">Mycobacterium tuberculosis</name>
    <dbReference type="NCBI Taxonomy" id="1773"/>
    <lineage>
        <taxon>Bacteria</taxon>
        <taxon>Bacillati</taxon>
        <taxon>Actinomycetota</taxon>
        <taxon>Actinomycetes</taxon>
        <taxon>Mycobacteriales</taxon>
        <taxon>Mycobacteriaceae</taxon>
        <taxon>Mycobacterium</taxon>
        <taxon>Mycobacterium tuberculosis complex</taxon>
    </lineage>
</organism>
<evidence type="ECO:0000313" key="1">
    <source>
        <dbReference type="EMBL" id="CFR87738.1"/>
    </source>
</evidence>
<sequence>MPLVTTNRIMGRSASTIFWLIGVASPSTAVGRPAISCGTGVFPAATVAATKAMPNGLASTLPWPKPSSVRSARSTVGGTEPVTVVMPSTW</sequence>
<protein>
    <submittedName>
        <fullName evidence="1">Uncharacterized protein</fullName>
    </submittedName>
</protein>
<dbReference type="EMBL" id="CGCX01001049">
    <property type="protein sequence ID" value="CFR87738.1"/>
    <property type="molecule type" value="Genomic_DNA"/>
</dbReference>